<protein>
    <submittedName>
        <fullName evidence="3">META domain-containing protein</fullName>
    </submittedName>
</protein>
<dbReference type="Gene3D" id="2.40.128.270">
    <property type="match status" value="1"/>
</dbReference>
<dbReference type="Proteomes" id="UP001185659">
    <property type="component" value="Unassembled WGS sequence"/>
</dbReference>
<comment type="caution">
    <text evidence="3">The sequence shown here is derived from an EMBL/GenBank/DDBJ whole genome shotgun (WGS) entry which is preliminary data.</text>
</comment>
<dbReference type="PANTHER" id="PTHR35535">
    <property type="entry name" value="HEAT SHOCK PROTEIN HSLJ"/>
    <property type="match status" value="1"/>
</dbReference>
<reference evidence="3 4" key="1">
    <citation type="submission" date="2023-10" db="EMBL/GenBank/DDBJ databases">
        <authorList>
            <person name="Venkata Ramana C."/>
            <person name="Sasikala C."/>
            <person name="Dhurka M."/>
        </authorList>
    </citation>
    <scope>NUCLEOTIDE SEQUENCE [LARGE SCALE GENOMIC DNA]</scope>
    <source>
        <strain evidence="3 4">KCTC 32151</strain>
    </source>
</reference>
<organism evidence="3 4">
    <name type="scientific">Nitratireductor aquimarinus</name>
    <dbReference type="NCBI Taxonomy" id="889300"/>
    <lineage>
        <taxon>Bacteria</taxon>
        <taxon>Pseudomonadati</taxon>
        <taxon>Pseudomonadota</taxon>
        <taxon>Alphaproteobacteria</taxon>
        <taxon>Hyphomicrobiales</taxon>
        <taxon>Phyllobacteriaceae</taxon>
        <taxon>Nitratireductor</taxon>
    </lineage>
</organism>
<name>A0ABU4AF66_9HYPH</name>
<feature type="signal peptide" evidence="1">
    <location>
        <begin position="1"/>
        <end position="26"/>
    </location>
</feature>
<feature type="chain" id="PRO_5046591048" evidence="1">
    <location>
        <begin position="27"/>
        <end position="259"/>
    </location>
</feature>
<feature type="domain" description="DUF306" evidence="2">
    <location>
        <begin position="150"/>
        <end position="255"/>
    </location>
</feature>
<dbReference type="PANTHER" id="PTHR35535:SF1">
    <property type="entry name" value="HEAT SHOCK PROTEIN HSLJ"/>
    <property type="match status" value="1"/>
</dbReference>
<sequence length="259" mass="27918">MSFQRRSVLLGLALLSTTIWSAPSFAQEESMLKITGELTYFARIALPEDALAIVELREADADASQSVAAETRIATEGRQVPIPFTLSVDRETLDKDGTYQLRGGILDGLQPGWISEPVTIDIAQTEIDLGTLIMKPYEAPAPFGVIGMDKITGTEWVVEDIDGGGIIDSSNVTVTFGEDGRVSGNASCNRYTAGWEEDNGRLTISQAASTRMACAEALMNQEQKFLDILADVTFFTMTPEGALVLQTVDGRTLKAFPAG</sequence>
<dbReference type="InterPro" id="IPR039366">
    <property type="entry name" value="Pilotin"/>
</dbReference>
<evidence type="ECO:0000256" key="1">
    <source>
        <dbReference type="SAM" id="SignalP"/>
    </source>
</evidence>
<keyword evidence="4" id="KW-1185">Reference proteome</keyword>
<evidence type="ECO:0000313" key="3">
    <source>
        <dbReference type="EMBL" id="MDV6224883.1"/>
    </source>
</evidence>
<dbReference type="EMBL" id="JAWLIP010000001">
    <property type="protein sequence ID" value="MDV6224883.1"/>
    <property type="molecule type" value="Genomic_DNA"/>
</dbReference>
<accession>A0ABU4AF66</accession>
<evidence type="ECO:0000259" key="2">
    <source>
        <dbReference type="Pfam" id="PF03724"/>
    </source>
</evidence>
<dbReference type="InterPro" id="IPR005184">
    <property type="entry name" value="DUF306_Meta_HslJ"/>
</dbReference>
<dbReference type="Pfam" id="PF03724">
    <property type="entry name" value="META"/>
    <property type="match status" value="1"/>
</dbReference>
<keyword evidence="1" id="KW-0732">Signal</keyword>
<dbReference type="RefSeq" id="WP_317560203.1">
    <property type="nucleotide sequence ID" value="NZ_JAWLIP010000001.1"/>
</dbReference>
<dbReference type="Pfam" id="PF09619">
    <property type="entry name" value="YscW"/>
    <property type="match status" value="1"/>
</dbReference>
<dbReference type="InterPro" id="IPR038670">
    <property type="entry name" value="HslJ-like_sf"/>
</dbReference>
<gene>
    <name evidence="3" type="ORF">R2G56_01165</name>
</gene>
<proteinExistence type="predicted"/>
<evidence type="ECO:0000313" key="4">
    <source>
        <dbReference type="Proteomes" id="UP001185659"/>
    </source>
</evidence>
<dbReference type="InterPro" id="IPR053147">
    <property type="entry name" value="Hsp_HslJ-like"/>
</dbReference>